<dbReference type="Gene3D" id="1.20.120.1750">
    <property type="match status" value="1"/>
</dbReference>
<proteinExistence type="predicted"/>
<keyword evidence="4" id="KW-0863">Zinc-finger</keyword>
<keyword evidence="2" id="KW-0479">Metal-binding</keyword>
<evidence type="ECO:0000313" key="8">
    <source>
        <dbReference type="EMBL" id="QBK89888.1"/>
    </source>
</evidence>
<protein>
    <submittedName>
        <fullName evidence="8">E3 ubiquitin-protein ligase</fullName>
    </submittedName>
</protein>
<dbReference type="GO" id="GO:0008270">
    <property type="term" value="F:zinc ion binding"/>
    <property type="evidence" value="ECO:0007669"/>
    <property type="project" value="UniProtKB-KW"/>
</dbReference>
<gene>
    <name evidence="8" type="ORF">LCPAC101_01710</name>
</gene>
<dbReference type="InterPro" id="IPR044066">
    <property type="entry name" value="TRIAD_supradom"/>
</dbReference>
<keyword evidence="5" id="KW-0833">Ubl conjugation pathway</keyword>
<evidence type="ECO:0000256" key="4">
    <source>
        <dbReference type="ARBA" id="ARBA00022771"/>
    </source>
</evidence>
<feature type="domain" description="RING-type" evidence="7">
    <location>
        <begin position="10"/>
        <end position="275"/>
    </location>
</feature>
<organism evidence="8">
    <name type="scientific">Pithovirus LCPAC101</name>
    <dbReference type="NCBI Taxonomy" id="2506586"/>
    <lineage>
        <taxon>Viruses</taxon>
        <taxon>Pithoviruses</taxon>
    </lineage>
</organism>
<keyword evidence="6" id="KW-0862">Zinc</keyword>
<evidence type="ECO:0000259" key="7">
    <source>
        <dbReference type="PROSITE" id="PS51873"/>
    </source>
</evidence>
<dbReference type="PROSITE" id="PS51873">
    <property type="entry name" value="TRIAD"/>
    <property type="match status" value="1"/>
</dbReference>
<keyword evidence="1" id="KW-0808">Transferase</keyword>
<evidence type="ECO:0000256" key="6">
    <source>
        <dbReference type="ARBA" id="ARBA00022833"/>
    </source>
</evidence>
<evidence type="ECO:0000256" key="3">
    <source>
        <dbReference type="ARBA" id="ARBA00022737"/>
    </source>
</evidence>
<dbReference type="InterPro" id="IPR031127">
    <property type="entry name" value="E3_UB_ligase_RBR"/>
</dbReference>
<keyword evidence="3" id="KW-0677">Repeat</keyword>
<evidence type="ECO:0000256" key="1">
    <source>
        <dbReference type="ARBA" id="ARBA00022679"/>
    </source>
</evidence>
<evidence type="ECO:0000256" key="2">
    <source>
        <dbReference type="ARBA" id="ARBA00022723"/>
    </source>
</evidence>
<dbReference type="GO" id="GO:0016567">
    <property type="term" value="P:protein ubiquitination"/>
    <property type="evidence" value="ECO:0007669"/>
    <property type="project" value="InterPro"/>
</dbReference>
<dbReference type="GO" id="GO:0004842">
    <property type="term" value="F:ubiquitin-protein transferase activity"/>
    <property type="evidence" value="ECO:0007669"/>
    <property type="project" value="InterPro"/>
</dbReference>
<dbReference type="EMBL" id="MK500445">
    <property type="protein sequence ID" value="QBK89888.1"/>
    <property type="molecule type" value="Genomic_DNA"/>
</dbReference>
<dbReference type="PANTHER" id="PTHR11685">
    <property type="entry name" value="RBR FAMILY RING FINGER AND IBR DOMAIN-CONTAINING"/>
    <property type="match status" value="1"/>
</dbReference>
<reference evidence="8" key="1">
    <citation type="journal article" date="2019" name="MBio">
        <title>Virus Genomes from Deep Sea Sediments Expand the Ocean Megavirome and Support Independent Origins of Viral Gigantism.</title>
        <authorList>
            <person name="Backstrom D."/>
            <person name="Yutin N."/>
            <person name="Jorgensen S.L."/>
            <person name="Dharamshi J."/>
            <person name="Homa F."/>
            <person name="Zaremba-Niedwiedzka K."/>
            <person name="Spang A."/>
            <person name="Wolf Y.I."/>
            <person name="Koonin E.V."/>
            <person name="Ettema T.J."/>
        </authorList>
    </citation>
    <scope>NUCLEOTIDE SEQUENCE</scope>
</reference>
<evidence type="ECO:0000256" key="5">
    <source>
        <dbReference type="ARBA" id="ARBA00022786"/>
    </source>
</evidence>
<sequence length="383" mass="44468">MYLRILMNHISKDCDICFDVCDNPVMCQNMDCSSHICPGCTKLLIDFSLKENKIPLCPGNNCMSNFTYNILMRSFKNTSIFDKPVSKSNKSCNEIIISVGKCYIKYFMNTHENEIKYYFQQKATINQIRLEKLDYIRRSFPIGISLISSIALKHKLNKCQSYQNKLSDNIKKLIPCIFSHCKGFLNNNYRCMSCHQDFCSDCHEKKNDWHVCKEDDLATINELKKLIKCPTCKLAVDKMSGCDSVTCPNCHTHFDYKTGKIGGHGGHSHNLNPNLDKTTLINMHKDSIIKRPDSNFVLRLLEEIESNSQKKSSDRNIIKLVGKYKEDPIENNIPDIVKAFDKFTKDTLNYRKYIMYIMDIDKQLRTDTLDISQLKIIHKYYCK</sequence>
<name>A0A481Z4B6_9VIRU</name>
<accession>A0A481Z4B6</accession>
<dbReference type="SUPFAM" id="SSF57850">
    <property type="entry name" value="RING/U-box"/>
    <property type="match status" value="1"/>
</dbReference>